<dbReference type="Proteomes" id="UP001485043">
    <property type="component" value="Unassembled WGS sequence"/>
</dbReference>
<dbReference type="EMBL" id="JALJOV010001148">
    <property type="protein sequence ID" value="KAK9853368.1"/>
    <property type="molecule type" value="Genomic_DNA"/>
</dbReference>
<gene>
    <name evidence="1" type="ORF">WJX84_002901</name>
</gene>
<comment type="caution">
    <text evidence="1">The sequence shown here is derived from an EMBL/GenBank/DDBJ whole genome shotgun (WGS) entry which is preliminary data.</text>
</comment>
<reference evidence="1 2" key="1">
    <citation type="journal article" date="2024" name="Nat. Commun.">
        <title>Phylogenomics reveals the evolutionary origins of lichenization in chlorophyte algae.</title>
        <authorList>
            <person name="Puginier C."/>
            <person name="Libourel C."/>
            <person name="Otte J."/>
            <person name="Skaloud P."/>
            <person name="Haon M."/>
            <person name="Grisel S."/>
            <person name="Petersen M."/>
            <person name="Berrin J.G."/>
            <person name="Delaux P.M."/>
            <person name="Dal Grande F."/>
            <person name="Keller J."/>
        </authorList>
    </citation>
    <scope>NUCLEOTIDE SEQUENCE [LARGE SCALE GENOMIC DNA]</scope>
    <source>
        <strain evidence="1 2">SAG 2523</strain>
    </source>
</reference>
<protein>
    <submittedName>
        <fullName evidence="1">Uncharacterized protein</fullName>
    </submittedName>
</protein>
<proteinExistence type="predicted"/>
<keyword evidence="2" id="KW-1185">Reference proteome</keyword>
<evidence type="ECO:0000313" key="1">
    <source>
        <dbReference type="EMBL" id="KAK9853368.1"/>
    </source>
</evidence>
<name>A0AAW1SRA7_9CHLO</name>
<organism evidence="1 2">
    <name type="scientific">Apatococcus fuscideae</name>
    <dbReference type="NCBI Taxonomy" id="2026836"/>
    <lineage>
        <taxon>Eukaryota</taxon>
        <taxon>Viridiplantae</taxon>
        <taxon>Chlorophyta</taxon>
        <taxon>core chlorophytes</taxon>
        <taxon>Trebouxiophyceae</taxon>
        <taxon>Chlorellales</taxon>
        <taxon>Chlorellaceae</taxon>
        <taxon>Apatococcus</taxon>
    </lineage>
</organism>
<accession>A0AAW1SRA7</accession>
<evidence type="ECO:0000313" key="2">
    <source>
        <dbReference type="Proteomes" id="UP001485043"/>
    </source>
</evidence>
<sequence length="141" mass="15711">MSGDETVWEIARKATEHARHENEKKGGLGFWYHVMNSVWKPDYTITSSSVGINPIQGRYNDIKIHQASMMLATYDKVDPNEPVVMTHAQTFDGRLCTTFGFSLPSVGEERAQRIAALQNKVIELLAGDLGESLRVSEALAM</sequence>
<dbReference type="AlphaFoldDB" id="A0AAW1SRA7"/>